<dbReference type="PANTHER" id="PTHR30118:SF15">
    <property type="entry name" value="TRANSCRIPTIONAL REGULATORY PROTEIN"/>
    <property type="match status" value="1"/>
</dbReference>
<dbReference type="InterPro" id="IPR050389">
    <property type="entry name" value="LysR-type_TF"/>
</dbReference>
<dbReference type="InterPro" id="IPR036388">
    <property type="entry name" value="WH-like_DNA-bd_sf"/>
</dbReference>
<feature type="domain" description="HTH lysR-type" evidence="5">
    <location>
        <begin position="6"/>
        <end position="63"/>
    </location>
</feature>
<dbReference type="SUPFAM" id="SSF53850">
    <property type="entry name" value="Periplasmic binding protein-like II"/>
    <property type="match status" value="1"/>
</dbReference>
<comment type="similarity">
    <text evidence="1">Belongs to the LysR transcriptional regulatory family.</text>
</comment>
<evidence type="ECO:0000256" key="1">
    <source>
        <dbReference type="ARBA" id="ARBA00009437"/>
    </source>
</evidence>
<gene>
    <name evidence="6" type="ORF">A8C75_08835</name>
</gene>
<dbReference type="InterPro" id="IPR036390">
    <property type="entry name" value="WH_DNA-bd_sf"/>
</dbReference>
<dbReference type="PRINTS" id="PR00039">
    <property type="entry name" value="HTHLYSR"/>
</dbReference>
<dbReference type="InterPro" id="IPR000847">
    <property type="entry name" value="LysR_HTH_N"/>
</dbReference>
<proteinExistence type="inferred from homology"/>
<reference evidence="7" key="1">
    <citation type="submission" date="2016-05" db="EMBL/GenBank/DDBJ databases">
        <authorList>
            <person name="Baek K."/>
            <person name="Yang S.-J."/>
        </authorList>
    </citation>
    <scope>NUCLEOTIDE SEQUENCE [LARGE SCALE GENOMIC DNA]</scope>
    <source>
        <strain evidence="7">ST58-10</strain>
    </source>
</reference>
<reference evidence="6 7" key="2">
    <citation type="journal article" date="2018" name="Int. J. Syst. Evol. Microbiol.">
        <title>Marinobacterium aestuarii sp. nov., a benzene-degrading marine bacterium isolated from estuary sediment.</title>
        <authorList>
            <person name="Bae S.S."/>
            <person name="Jung J."/>
            <person name="Chung D."/>
            <person name="Baek K."/>
        </authorList>
    </citation>
    <scope>NUCLEOTIDE SEQUENCE [LARGE SCALE GENOMIC DNA]</scope>
    <source>
        <strain evidence="6 7">ST58-10</strain>
    </source>
</reference>
<keyword evidence="7" id="KW-1185">Reference proteome</keyword>
<dbReference type="PANTHER" id="PTHR30118">
    <property type="entry name" value="HTH-TYPE TRANSCRIPTIONAL REGULATOR LEUO-RELATED"/>
    <property type="match status" value="1"/>
</dbReference>
<keyword evidence="4" id="KW-0804">Transcription</keyword>
<dbReference type="SUPFAM" id="SSF46785">
    <property type="entry name" value="Winged helix' DNA-binding domain"/>
    <property type="match status" value="1"/>
</dbReference>
<dbReference type="GO" id="GO:0003700">
    <property type="term" value="F:DNA-binding transcription factor activity"/>
    <property type="evidence" value="ECO:0007669"/>
    <property type="project" value="InterPro"/>
</dbReference>
<protein>
    <recommendedName>
        <fullName evidence="5">HTH lysR-type domain-containing protein</fullName>
    </recommendedName>
</protein>
<dbReference type="OrthoDB" id="8839911at2"/>
<evidence type="ECO:0000256" key="3">
    <source>
        <dbReference type="ARBA" id="ARBA00023125"/>
    </source>
</evidence>
<dbReference type="Proteomes" id="UP000078070">
    <property type="component" value="Chromosome"/>
</dbReference>
<dbReference type="Gene3D" id="1.10.10.10">
    <property type="entry name" value="Winged helix-like DNA-binding domain superfamily/Winged helix DNA-binding domain"/>
    <property type="match status" value="1"/>
</dbReference>
<accession>A0A1A9EXI5</accession>
<sequence>MELSRINLNLLTALHQLLRCRSVSQAARALFVTQPAMSRNLAQLRTLLGDPLLVRVGNQMQLTPRAEALSAQIAPLLLNIESLLMPDHFDPALFQGRFNIAITDYTSEHILPTLVEDLCRTAPGLQLHFHLWEPAMITDLREGRMDLAACILNEVPDDIHGRQVGEDSYSCLLRADHPLLANDGPDLDQYSQADHISISGGGDKNRALDNALAALGRLRRIRITVPFFHSALAFCASSDGILTLPSHMAENLRQRHDLALRPLPFEVERVRYSLIWHQRQQHDAAHRFVRERFYQALEKSSFSKPASSHKQK</sequence>
<dbReference type="STRING" id="1821621.A8C75_08835"/>
<evidence type="ECO:0000256" key="4">
    <source>
        <dbReference type="ARBA" id="ARBA00023163"/>
    </source>
</evidence>
<dbReference type="AlphaFoldDB" id="A0A1A9EXI5"/>
<dbReference type="CDD" id="cd08417">
    <property type="entry name" value="PBP2_Nitroaromatics_like"/>
    <property type="match status" value="1"/>
</dbReference>
<dbReference type="EMBL" id="CP015839">
    <property type="protein sequence ID" value="ANG62577.1"/>
    <property type="molecule type" value="Genomic_DNA"/>
</dbReference>
<keyword evidence="2" id="KW-0805">Transcription regulation</keyword>
<dbReference type="KEGG" id="mars:A8C75_08835"/>
<dbReference type="RefSeq" id="WP_067380889.1">
    <property type="nucleotide sequence ID" value="NZ_CP015839.1"/>
</dbReference>
<keyword evidence="3" id="KW-0238">DNA-binding</keyword>
<evidence type="ECO:0000259" key="5">
    <source>
        <dbReference type="PROSITE" id="PS50931"/>
    </source>
</evidence>
<organism evidence="6 7">
    <name type="scientific">Marinobacterium aestuarii</name>
    <dbReference type="NCBI Taxonomy" id="1821621"/>
    <lineage>
        <taxon>Bacteria</taxon>
        <taxon>Pseudomonadati</taxon>
        <taxon>Pseudomonadota</taxon>
        <taxon>Gammaproteobacteria</taxon>
        <taxon>Oceanospirillales</taxon>
        <taxon>Oceanospirillaceae</taxon>
        <taxon>Marinobacterium</taxon>
    </lineage>
</organism>
<dbReference type="GO" id="GO:0003677">
    <property type="term" value="F:DNA binding"/>
    <property type="evidence" value="ECO:0007669"/>
    <property type="project" value="UniProtKB-KW"/>
</dbReference>
<evidence type="ECO:0000313" key="7">
    <source>
        <dbReference type="Proteomes" id="UP000078070"/>
    </source>
</evidence>
<evidence type="ECO:0000256" key="2">
    <source>
        <dbReference type="ARBA" id="ARBA00023015"/>
    </source>
</evidence>
<dbReference type="InterPro" id="IPR037402">
    <property type="entry name" value="YidZ_PBP2"/>
</dbReference>
<dbReference type="Pfam" id="PF00126">
    <property type="entry name" value="HTH_1"/>
    <property type="match status" value="1"/>
</dbReference>
<dbReference type="PROSITE" id="PS50931">
    <property type="entry name" value="HTH_LYSR"/>
    <property type="match status" value="1"/>
</dbReference>
<dbReference type="InterPro" id="IPR005119">
    <property type="entry name" value="LysR_subst-bd"/>
</dbReference>
<evidence type="ECO:0000313" key="6">
    <source>
        <dbReference type="EMBL" id="ANG62577.1"/>
    </source>
</evidence>
<name>A0A1A9EXI5_9GAMM</name>
<dbReference type="Pfam" id="PF03466">
    <property type="entry name" value="LysR_substrate"/>
    <property type="match status" value="1"/>
</dbReference>
<dbReference type="Gene3D" id="3.40.190.10">
    <property type="entry name" value="Periplasmic binding protein-like II"/>
    <property type="match status" value="2"/>
</dbReference>